<keyword evidence="6" id="KW-1015">Disulfide bond</keyword>
<dbReference type="AlphaFoldDB" id="A0ABD0PPN6"/>
<keyword evidence="5" id="KW-0472">Membrane</keyword>
<keyword evidence="10" id="KW-1185">Reference proteome</keyword>
<feature type="non-terminal residue" evidence="9">
    <location>
        <position position="1"/>
    </location>
</feature>
<comment type="caution">
    <text evidence="9">The sequence shown here is derived from an EMBL/GenBank/DDBJ whole genome shotgun (WGS) entry which is preliminary data.</text>
</comment>
<proteinExistence type="inferred from homology"/>
<comment type="subcellular location">
    <subcellularLocation>
        <location evidence="1">Membrane</location>
        <topology evidence="1">Single-pass membrane protein</topology>
    </subcellularLocation>
</comment>
<evidence type="ECO:0000256" key="7">
    <source>
        <dbReference type="ARBA" id="ARBA00023180"/>
    </source>
</evidence>
<evidence type="ECO:0000313" key="10">
    <source>
        <dbReference type="Proteomes" id="UP001529510"/>
    </source>
</evidence>
<dbReference type="EMBL" id="JAMKFB020000014">
    <property type="protein sequence ID" value="KAL0176009.1"/>
    <property type="molecule type" value="Genomic_DNA"/>
</dbReference>
<evidence type="ECO:0000259" key="8">
    <source>
        <dbReference type="PROSITE" id="PS50869"/>
    </source>
</evidence>
<dbReference type="Pfam" id="PF04089">
    <property type="entry name" value="BRICHOS"/>
    <property type="match status" value="1"/>
</dbReference>
<dbReference type="PROSITE" id="PS50869">
    <property type="entry name" value="BRICHOS"/>
    <property type="match status" value="1"/>
</dbReference>
<evidence type="ECO:0000256" key="1">
    <source>
        <dbReference type="ARBA" id="ARBA00004167"/>
    </source>
</evidence>
<protein>
    <recommendedName>
        <fullName evidence="8">BRICHOS domain-containing protein</fullName>
    </recommendedName>
</protein>
<keyword evidence="4" id="KW-1133">Transmembrane helix</keyword>
<comment type="similarity">
    <text evidence="2">Belongs to the chondromodulin-1 family.</text>
</comment>
<evidence type="ECO:0000256" key="3">
    <source>
        <dbReference type="ARBA" id="ARBA00022692"/>
    </source>
</evidence>
<dbReference type="InterPro" id="IPR007084">
    <property type="entry name" value="BRICHOS_dom"/>
</dbReference>
<evidence type="ECO:0000256" key="6">
    <source>
        <dbReference type="ARBA" id="ARBA00023157"/>
    </source>
</evidence>
<accession>A0ABD0PPN6</accession>
<dbReference type="Proteomes" id="UP001529510">
    <property type="component" value="Unassembled WGS sequence"/>
</dbReference>
<name>A0ABD0PPN6_CIRMR</name>
<gene>
    <name evidence="9" type="ORF">M9458_028339</name>
</gene>
<sequence length="53" mass="6173">VSETGEVDMQMVDSQIWIPAEEPISNKTFLLNSKIWEICQDLPIHWIHPSPLR</sequence>
<dbReference type="PANTHER" id="PTHR14064:SF3">
    <property type="entry name" value="TENOMODULIN"/>
    <property type="match status" value="1"/>
</dbReference>
<organism evidence="9 10">
    <name type="scientific">Cirrhinus mrigala</name>
    <name type="common">Mrigala</name>
    <dbReference type="NCBI Taxonomy" id="683832"/>
    <lineage>
        <taxon>Eukaryota</taxon>
        <taxon>Metazoa</taxon>
        <taxon>Chordata</taxon>
        <taxon>Craniata</taxon>
        <taxon>Vertebrata</taxon>
        <taxon>Euteleostomi</taxon>
        <taxon>Actinopterygii</taxon>
        <taxon>Neopterygii</taxon>
        <taxon>Teleostei</taxon>
        <taxon>Ostariophysi</taxon>
        <taxon>Cypriniformes</taxon>
        <taxon>Cyprinidae</taxon>
        <taxon>Labeoninae</taxon>
        <taxon>Labeonini</taxon>
        <taxon>Cirrhinus</taxon>
    </lineage>
</organism>
<dbReference type="PANTHER" id="PTHR14064">
    <property type="entry name" value="CHONDROMODULIN-RELATED"/>
    <property type="match status" value="1"/>
</dbReference>
<evidence type="ECO:0000256" key="4">
    <source>
        <dbReference type="ARBA" id="ARBA00022989"/>
    </source>
</evidence>
<feature type="non-terminal residue" evidence="9">
    <location>
        <position position="53"/>
    </location>
</feature>
<keyword evidence="7" id="KW-0325">Glycoprotein</keyword>
<evidence type="ECO:0000256" key="2">
    <source>
        <dbReference type="ARBA" id="ARBA00009898"/>
    </source>
</evidence>
<dbReference type="InterPro" id="IPR043405">
    <property type="entry name" value="Chondromodulin/Tenomodulin"/>
</dbReference>
<evidence type="ECO:0000313" key="9">
    <source>
        <dbReference type="EMBL" id="KAL0176009.1"/>
    </source>
</evidence>
<keyword evidence="3" id="KW-0812">Transmembrane</keyword>
<reference evidence="9 10" key="1">
    <citation type="submission" date="2024-05" db="EMBL/GenBank/DDBJ databases">
        <title>Genome sequencing and assembly of Indian major carp, Cirrhinus mrigala (Hamilton, 1822).</title>
        <authorList>
            <person name="Mohindra V."/>
            <person name="Chowdhury L.M."/>
            <person name="Lal K."/>
            <person name="Jena J.K."/>
        </authorList>
    </citation>
    <scope>NUCLEOTIDE SEQUENCE [LARGE SCALE GENOMIC DNA]</scope>
    <source>
        <strain evidence="9">CM1030</strain>
        <tissue evidence="9">Blood</tissue>
    </source>
</reference>
<feature type="domain" description="BRICHOS" evidence="8">
    <location>
        <begin position="1"/>
        <end position="47"/>
    </location>
</feature>
<evidence type="ECO:0000256" key="5">
    <source>
        <dbReference type="ARBA" id="ARBA00023136"/>
    </source>
</evidence>
<dbReference type="GO" id="GO:0016020">
    <property type="term" value="C:membrane"/>
    <property type="evidence" value="ECO:0007669"/>
    <property type="project" value="UniProtKB-SubCell"/>
</dbReference>